<dbReference type="RefSeq" id="WP_282586247.1">
    <property type="nucleotide sequence ID" value="NZ_JAMOIM010000012.1"/>
</dbReference>
<evidence type="ECO:0000313" key="3">
    <source>
        <dbReference type="Proteomes" id="UP001165667"/>
    </source>
</evidence>
<evidence type="ECO:0000256" key="1">
    <source>
        <dbReference type="SAM" id="MobiDB-lite"/>
    </source>
</evidence>
<name>A0AA42CJU9_9HYPH</name>
<protein>
    <submittedName>
        <fullName evidence="2">Uncharacterized protein</fullName>
    </submittedName>
</protein>
<gene>
    <name evidence="2" type="ORF">M8523_17795</name>
</gene>
<accession>A0AA42CJU9</accession>
<dbReference type="AlphaFoldDB" id="A0AA42CJU9"/>
<proteinExistence type="predicted"/>
<comment type="caution">
    <text evidence="2">The sequence shown here is derived from an EMBL/GenBank/DDBJ whole genome shotgun (WGS) entry which is preliminary data.</text>
</comment>
<sequence length="145" mass="16065">MTRDRTSDDTKKLANLDKFVEEQLFATTDEELLREASEDGIDLTKLRNEHLASLSEAGKVAGRNRQAAIRDEMARDRAKPPAVLDLNRARSKYEQLLAGNDNAATRMTMAARNQDGDAEADMDGMLEDFAELGLIKDADKDKPGP</sequence>
<organism evidence="2 3">
    <name type="scientific">Lichenifustis flavocetrariae</name>
    <dbReference type="NCBI Taxonomy" id="2949735"/>
    <lineage>
        <taxon>Bacteria</taxon>
        <taxon>Pseudomonadati</taxon>
        <taxon>Pseudomonadota</taxon>
        <taxon>Alphaproteobacteria</taxon>
        <taxon>Hyphomicrobiales</taxon>
        <taxon>Lichenihabitantaceae</taxon>
        <taxon>Lichenifustis</taxon>
    </lineage>
</organism>
<dbReference type="EMBL" id="JAMOIM010000012">
    <property type="protein sequence ID" value="MCW6509874.1"/>
    <property type="molecule type" value="Genomic_DNA"/>
</dbReference>
<reference evidence="2" key="1">
    <citation type="submission" date="2022-05" db="EMBL/GenBank/DDBJ databases">
        <authorList>
            <person name="Pankratov T."/>
        </authorList>
    </citation>
    <scope>NUCLEOTIDE SEQUENCE</scope>
    <source>
        <strain evidence="2">BP6-180914</strain>
    </source>
</reference>
<keyword evidence="3" id="KW-1185">Reference proteome</keyword>
<feature type="region of interest" description="Disordered" evidence="1">
    <location>
        <begin position="57"/>
        <end position="76"/>
    </location>
</feature>
<evidence type="ECO:0000313" key="2">
    <source>
        <dbReference type="EMBL" id="MCW6509874.1"/>
    </source>
</evidence>
<dbReference type="Proteomes" id="UP001165667">
    <property type="component" value="Unassembled WGS sequence"/>
</dbReference>